<reference evidence="9 10" key="1">
    <citation type="submission" date="2017-07" db="EMBL/GenBank/DDBJ databases">
        <authorList>
            <person name="Sun Z.S."/>
            <person name="Albrecht U."/>
            <person name="Echele G."/>
            <person name="Lee C.C."/>
        </authorList>
    </citation>
    <scope>NUCLEOTIDE SEQUENCE [LARGE SCALE GENOMIC DNA]</scope>
    <source>
        <strain evidence="9 10">DSM 14827</strain>
    </source>
</reference>
<name>A0A239PUI2_9RHOB</name>
<evidence type="ECO:0000313" key="10">
    <source>
        <dbReference type="Proteomes" id="UP000198307"/>
    </source>
</evidence>
<dbReference type="OrthoDB" id="180999at2"/>
<keyword evidence="3" id="KW-1003">Cell membrane</keyword>
<comment type="subcellular location">
    <subcellularLocation>
        <location evidence="1">Cell membrane</location>
        <topology evidence="1">Multi-pass membrane protein</topology>
    </subcellularLocation>
</comment>
<keyword evidence="4 7" id="KW-0812">Transmembrane</keyword>
<dbReference type="AlphaFoldDB" id="A0A239PUI2"/>
<dbReference type="EMBL" id="FZQB01000005">
    <property type="protein sequence ID" value="SNT73586.1"/>
    <property type="molecule type" value="Genomic_DNA"/>
</dbReference>
<dbReference type="RefSeq" id="WP_089344043.1">
    <property type="nucleotide sequence ID" value="NZ_CP067132.1"/>
</dbReference>
<keyword evidence="6 7" id="KW-0472">Membrane</keyword>
<evidence type="ECO:0000256" key="4">
    <source>
        <dbReference type="ARBA" id="ARBA00022692"/>
    </source>
</evidence>
<evidence type="ECO:0000256" key="2">
    <source>
        <dbReference type="ARBA" id="ARBA00022448"/>
    </source>
</evidence>
<dbReference type="GO" id="GO:0005886">
    <property type="term" value="C:plasma membrane"/>
    <property type="evidence" value="ECO:0007669"/>
    <property type="project" value="UniProtKB-SubCell"/>
</dbReference>
<keyword evidence="5 7" id="KW-1133">Transmembrane helix</keyword>
<evidence type="ECO:0000313" key="9">
    <source>
        <dbReference type="EMBL" id="SNT73586.1"/>
    </source>
</evidence>
<dbReference type="PANTHER" id="PTHR43738:SF1">
    <property type="entry name" value="HEMIN TRANSPORT SYSTEM PERMEASE PROTEIN HRTB-RELATED"/>
    <property type="match status" value="1"/>
</dbReference>
<feature type="transmembrane region" description="Helical" evidence="7">
    <location>
        <begin position="27"/>
        <end position="46"/>
    </location>
</feature>
<feature type="domain" description="ABC3 transporter permease C-terminal" evidence="8">
    <location>
        <begin position="274"/>
        <end position="385"/>
    </location>
</feature>
<dbReference type="InterPro" id="IPR005891">
    <property type="entry name" value="DevC"/>
</dbReference>
<sequence>MKRFLQALLGRLPIGWLQLIHSRPRFAAALAGVAFANVLVFVQLGIMNSMGTATLKPYGFFDADIMISAPDANSMTEGGNVARQWLLQALADPDVISGSGLFIGNVSWQRSDKTLSLTTYGLDPTLPEYFAPEIAAKIGILQLQGAALVDRFSRGLPQEVAAAIRPQTPLDFESSGETLTLYDTFAGGGGFGGDGYMILSDQTFLSLFPARSSSAPDHILLKTAPGTDPDVVAARLRELISDKTLRIRSYAAAGQEDLSYQQTKRPTGIIFGFGVVIGVLVGIVIVYQVLSTDVSDHMREYATFKAMGYDHMFFLGIILEEALILAVFGFVPGIIVATAILAGMAAATTLPLQMTLAMAVMVFVGTLLACALSGAVATRRLAAADPADLF</sequence>
<gene>
    <name evidence="9" type="ORF">SAMN05444959_105101</name>
</gene>
<dbReference type="InterPro" id="IPR051125">
    <property type="entry name" value="ABC-4/HrtB_transporter"/>
</dbReference>
<accession>A0A239PUI2</accession>
<dbReference type="InterPro" id="IPR003838">
    <property type="entry name" value="ABC3_permease_C"/>
</dbReference>
<evidence type="ECO:0000256" key="5">
    <source>
        <dbReference type="ARBA" id="ARBA00022989"/>
    </source>
</evidence>
<feature type="transmembrane region" description="Helical" evidence="7">
    <location>
        <begin position="322"/>
        <end position="344"/>
    </location>
</feature>
<evidence type="ECO:0000256" key="1">
    <source>
        <dbReference type="ARBA" id="ARBA00004651"/>
    </source>
</evidence>
<dbReference type="PANTHER" id="PTHR43738">
    <property type="entry name" value="ABC TRANSPORTER, MEMBRANE PROTEIN"/>
    <property type="match status" value="1"/>
</dbReference>
<keyword evidence="10" id="KW-1185">Reference proteome</keyword>
<dbReference type="Proteomes" id="UP000198307">
    <property type="component" value="Unassembled WGS sequence"/>
</dbReference>
<evidence type="ECO:0000256" key="6">
    <source>
        <dbReference type="ARBA" id="ARBA00023136"/>
    </source>
</evidence>
<proteinExistence type="predicted"/>
<evidence type="ECO:0000259" key="8">
    <source>
        <dbReference type="Pfam" id="PF02687"/>
    </source>
</evidence>
<dbReference type="PIRSF" id="PIRSF031773">
    <property type="entry name" value="DevC"/>
    <property type="match status" value="1"/>
</dbReference>
<protein>
    <submittedName>
        <fullName evidence="9">Putative ABC transport system permease protein</fullName>
    </submittedName>
</protein>
<organism evidence="9 10">
    <name type="scientific">Paracoccus seriniphilus</name>
    <dbReference type="NCBI Taxonomy" id="184748"/>
    <lineage>
        <taxon>Bacteria</taxon>
        <taxon>Pseudomonadati</taxon>
        <taxon>Pseudomonadota</taxon>
        <taxon>Alphaproteobacteria</taxon>
        <taxon>Rhodobacterales</taxon>
        <taxon>Paracoccaceae</taxon>
        <taxon>Paracoccus</taxon>
    </lineage>
</organism>
<dbReference type="Pfam" id="PF02687">
    <property type="entry name" value="FtsX"/>
    <property type="match status" value="1"/>
</dbReference>
<evidence type="ECO:0000256" key="3">
    <source>
        <dbReference type="ARBA" id="ARBA00022475"/>
    </source>
</evidence>
<feature type="transmembrane region" description="Helical" evidence="7">
    <location>
        <begin position="269"/>
        <end position="290"/>
    </location>
</feature>
<keyword evidence="2" id="KW-0813">Transport</keyword>
<evidence type="ECO:0000256" key="7">
    <source>
        <dbReference type="SAM" id="Phobius"/>
    </source>
</evidence>
<feature type="transmembrane region" description="Helical" evidence="7">
    <location>
        <begin position="356"/>
        <end position="377"/>
    </location>
</feature>